<evidence type="ECO:0000256" key="22">
    <source>
        <dbReference type="PIRSR" id="PIRSR038147-1"/>
    </source>
</evidence>
<evidence type="ECO:0000256" key="8">
    <source>
        <dbReference type="ARBA" id="ARBA00022527"/>
    </source>
</evidence>
<keyword evidence="9 21" id="KW-0808">Transferase</keyword>
<evidence type="ECO:0000256" key="7">
    <source>
        <dbReference type="ARBA" id="ARBA00022517"/>
    </source>
</evidence>
<dbReference type="Proteomes" id="UP000325440">
    <property type="component" value="Unassembled WGS sequence"/>
</dbReference>
<gene>
    <name evidence="27" type="ORF">CINCED_3A023355</name>
</gene>
<evidence type="ECO:0000256" key="10">
    <source>
        <dbReference type="ARBA" id="ARBA00022723"/>
    </source>
</evidence>
<dbReference type="InterPro" id="IPR018935">
    <property type="entry name" value="RIO_kinase_CS"/>
</dbReference>
<keyword evidence="7" id="KW-0690">Ribosome biogenesis</keyword>
<comment type="cofactor">
    <cofactor evidence="1 24">
        <name>Mg(2+)</name>
        <dbReference type="ChEBI" id="CHEBI:18420"/>
    </cofactor>
</comment>
<organism evidence="27 28">
    <name type="scientific">Cinara cedri</name>
    <dbReference type="NCBI Taxonomy" id="506608"/>
    <lineage>
        <taxon>Eukaryota</taxon>
        <taxon>Metazoa</taxon>
        <taxon>Ecdysozoa</taxon>
        <taxon>Arthropoda</taxon>
        <taxon>Hexapoda</taxon>
        <taxon>Insecta</taxon>
        <taxon>Pterygota</taxon>
        <taxon>Neoptera</taxon>
        <taxon>Paraneoptera</taxon>
        <taxon>Hemiptera</taxon>
        <taxon>Sternorrhyncha</taxon>
        <taxon>Aphidomorpha</taxon>
        <taxon>Aphidoidea</taxon>
        <taxon>Aphididae</taxon>
        <taxon>Lachninae</taxon>
        <taxon>Cinara</taxon>
    </lineage>
</organism>
<evidence type="ECO:0000256" key="4">
    <source>
        <dbReference type="ARBA" id="ARBA00012513"/>
    </source>
</evidence>
<feature type="active site" description="4-aspartylphosphate intermediate" evidence="22">
    <location>
        <position position="334"/>
    </location>
</feature>
<evidence type="ECO:0000256" key="9">
    <source>
        <dbReference type="ARBA" id="ARBA00022679"/>
    </source>
</evidence>
<evidence type="ECO:0000256" key="18">
    <source>
        <dbReference type="ARBA" id="ARBA00049360"/>
    </source>
</evidence>
<feature type="binding site" evidence="24">
    <location>
        <position position="334"/>
    </location>
    <ligand>
        <name>Mg(2+)</name>
        <dbReference type="ChEBI" id="CHEBI:18420"/>
    </ligand>
</feature>
<keyword evidence="14 21" id="KW-0067">ATP-binding</keyword>
<feature type="binding site" evidence="24">
    <location>
        <position position="322"/>
    </location>
    <ligand>
        <name>Mg(2+)</name>
        <dbReference type="ChEBI" id="CHEBI:18420"/>
    </ligand>
</feature>
<dbReference type="AlphaFoldDB" id="A0A5E4MLN8"/>
<comment type="subunit">
    <text evidence="20">Associates with the precursor of the 40S ribosome subunit. Interacts (via its N-terminus) with PRMT5 (via its N-terminus). Interacts with WDR77. Found in a PRMT5 complex composed of PRMT5, WDR77 and RIOK1. Interacts (via its C-terminus) with NCL; this interaction targets NCL for PRTM5 methylation.</text>
</comment>
<dbReference type="EMBL" id="CABPRJ010000954">
    <property type="protein sequence ID" value="VVC32296.1"/>
    <property type="molecule type" value="Genomic_DNA"/>
</dbReference>
<evidence type="ECO:0000256" key="5">
    <source>
        <dbReference type="ARBA" id="ARBA00016038"/>
    </source>
</evidence>
<keyword evidence="6" id="KW-0963">Cytoplasm</keyword>
<dbReference type="FunFam" id="3.30.200.20:FF:000148">
    <property type="entry name" value="Serine/threonine-protein kinase RIO1"/>
    <property type="match status" value="1"/>
</dbReference>
<feature type="active site" description="Proton acceptor" evidence="22">
    <location>
        <position position="317"/>
    </location>
</feature>
<dbReference type="GO" id="GO:0042254">
    <property type="term" value="P:ribosome biogenesis"/>
    <property type="evidence" value="ECO:0007669"/>
    <property type="project" value="UniProtKB-KW"/>
</dbReference>
<evidence type="ECO:0000256" key="3">
    <source>
        <dbReference type="ARBA" id="ARBA00009196"/>
    </source>
</evidence>
<evidence type="ECO:0000313" key="27">
    <source>
        <dbReference type="EMBL" id="VVC32296.1"/>
    </source>
</evidence>
<evidence type="ECO:0000256" key="1">
    <source>
        <dbReference type="ARBA" id="ARBA00001946"/>
    </source>
</evidence>
<keyword evidence="13" id="KW-0378">Hydrolase</keyword>
<dbReference type="PROSITE" id="PS01245">
    <property type="entry name" value="RIO1"/>
    <property type="match status" value="1"/>
</dbReference>
<keyword evidence="15" id="KW-0460">Magnesium</keyword>
<feature type="domain" description="RIO kinase" evidence="26">
    <location>
        <begin position="143"/>
        <end position="380"/>
    </location>
</feature>
<dbReference type="PANTHER" id="PTHR45723">
    <property type="entry name" value="SERINE/THREONINE-PROTEIN KINASE RIO1"/>
    <property type="match status" value="1"/>
</dbReference>
<comment type="similarity">
    <text evidence="3 21">Belongs to the protein kinase superfamily. RIO-type Ser/Thr kinase family.</text>
</comment>
<feature type="compositionally biased region" description="Acidic residues" evidence="25">
    <location>
        <begin position="48"/>
        <end position="61"/>
    </location>
</feature>
<keyword evidence="28" id="KW-1185">Reference proteome</keyword>
<evidence type="ECO:0000256" key="14">
    <source>
        <dbReference type="ARBA" id="ARBA00022840"/>
    </source>
</evidence>
<evidence type="ECO:0000256" key="17">
    <source>
        <dbReference type="ARBA" id="ARBA00048679"/>
    </source>
</evidence>
<dbReference type="Pfam" id="PF01163">
    <property type="entry name" value="RIO1"/>
    <property type="match status" value="1"/>
</dbReference>
<evidence type="ECO:0000256" key="20">
    <source>
        <dbReference type="ARBA" id="ARBA00063876"/>
    </source>
</evidence>
<evidence type="ECO:0000259" key="26">
    <source>
        <dbReference type="SMART" id="SM00090"/>
    </source>
</evidence>
<dbReference type="GO" id="GO:0005737">
    <property type="term" value="C:cytoplasm"/>
    <property type="evidence" value="ECO:0007669"/>
    <property type="project" value="UniProtKB-SubCell"/>
</dbReference>
<comment type="function">
    <text evidence="19">Involved in the final steps of cytoplasmic maturation of the 40S ribosomal subunit. Involved in processing of 18S-E pre-rRNA to the mature 18S rRNA. Required for the recycling of NOB1 and PNO1 from the late 40S precursor. The association with the very late 40S subunit intermediate may involve a translation-like checkpoint point cycle preceeding the binding to the 60S ribosomal subunit. Despite the protein kinase domain is proposed to act predominantly as an ATPase. The catalytic activity regulates its dynamic association with the 40S subunit. In addition to its role in ribosomal biogenesis acts as an adapter protein by recruiting NCL/nucleolin the to PRMT5 complex for its symmetrical methylation.</text>
</comment>
<dbReference type="OrthoDB" id="205248at2759"/>
<protein>
    <recommendedName>
        <fullName evidence="5 21">Serine/threonine-protein kinase RIO1</fullName>
        <ecNumber evidence="4 21">2.7.11.1</ecNumber>
    </recommendedName>
</protein>
<evidence type="ECO:0000256" key="21">
    <source>
        <dbReference type="PIRNR" id="PIRNR038147"/>
    </source>
</evidence>
<dbReference type="FunFam" id="1.10.510.10:FF:000232">
    <property type="entry name" value="Serine/threonine-protein kinase RIO1"/>
    <property type="match status" value="1"/>
</dbReference>
<dbReference type="Gene3D" id="1.10.510.10">
    <property type="entry name" value="Transferase(Phosphotransferase) domain 1"/>
    <property type="match status" value="1"/>
</dbReference>
<evidence type="ECO:0000256" key="25">
    <source>
        <dbReference type="SAM" id="MobiDB-lite"/>
    </source>
</evidence>
<proteinExistence type="inferred from homology"/>
<dbReference type="PIRSF" id="PIRSF038147">
    <property type="entry name" value="Ser/Thr_PK_RIO1"/>
    <property type="match status" value="1"/>
</dbReference>
<dbReference type="InterPro" id="IPR011009">
    <property type="entry name" value="Kinase-like_dom_sf"/>
</dbReference>
<dbReference type="EC" id="2.7.11.1" evidence="4 21"/>
<feature type="binding site" evidence="23">
    <location>
        <position position="271"/>
    </location>
    <ligand>
        <name>ATP</name>
        <dbReference type="ChEBI" id="CHEBI:30616"/>
    </ligand>
</feature>
<dbReference type="SMART" id="SM00090">
    <property type="entry name" value="RIO"/>
    <property type="match status" value="1"/>
</dbReference>
<feature type="binding site" evidence="23">
    <location>
        <position position="201"/>
    </location>
    <ligand>
        <name>ATP</name>
        <dbReference type="ChEBI" id="CHEBI:30616"/>
    </ligand>
</feature>
<evidence type="ECO:0000256" key="11">
    <source>
        <dbReference type="ARBA" id="ARBA00022741"/>
    </source>
</evidence>
<comment type="catalytic activity">
    <reaction evidence="16 21">
        <text>L-threonyl-[protein] + ATP = O-phospho-L-threonyl-[protein] + ADP + H(+)</text>
        <dbReference type="Rhea" id="RHEA:46608"/>
        <dbReference type="Rhea" id="RHEA-COMP:11060"/>
        <dbReference type="Rhea" id="RHEA-COMP:11605"/>
        <dbReference type="ChEBI" id="CHEBI:15378"/>
        <dbReference type="ChEBI" id="CHEBI:30013"/>
        <dbReference type="ChEBI" id="CHEBI:30616"/>
        <dbReference type="ChEBI" id="CHEBI:61977"/>
        <dbReference type="ChEBI" id="CHEBI:456216"/>
        <dbReference type="EC" id="2.7.11.1"/>
    </reaction>
</comment>
<evidence type="ECO:0000313" key="28">
    <source>
        <dbReference type="Proteomes" id="UP000325440"/>
    </source>
</evidence>
<dbReference type="Gene3D" id="3.30.200.20">
    <property type="entry name" value="Phosphorylase Kinase, domain 1"/>
    <property type="match status" value="1"/>
</dbReference>
<dbReference type="GO" id="GO:0016887">
    <property type="term" value="F:ATP hydrolysis activity"/>
    <property type="evidence" value="ECO:0007669"/>
    <property type="project" value="RHEA"/>
</dbReference>
<evidence type="ECO:0000256" key="2">
    <source>
        <dbReference type="ARBA" id="ARBA00004496"/>
    </source>
</evidence>
<feature type="compositionally biased region" description="Basic residues" evidence="25">
    <location>
        <begin position="522"/>
        <end position="544"/>
    </location>
</feature>
<dbReference type="InterPro" id="IPR000687">
    <property type="entry name" value="RIO_kinase"/>
</dbReference>
<dbReference type="InterPro" id="IPR018934">
    <property type="entry name" value="RIO_dom"/>
</dbReference>
<dbReference type="InterPro" id="IPR017407">
    <property type="entry name" value="Ser/Thr_kinase_Rio1"/>
</dbReference>
<comment type="catalytic activity">
    <reaction evidence="17 21">
        <text>L-seryl-[protein] + ATP = O-phospho-L-seryl-[protein] + ADP + H(+)</text>
        <dbReference type="Rhea" id="RHEA:17989"/>
        <dbReference type="Rhea" id="RHEA-COMP:9863"/>
        <dbReference type="Rhea" id="RHEA-COMP:11604"/>
        <dbReference type="ChEBI" id="CHEBI:15378"/>
        <dbReference type="ChEBI" id="CHEBI:29999"/>
        <dbReference type="ChEBI" id="CHEBI:30616"/>
        <dbReference type="ChEBI" id="CHEBI:83421"/>
        <dbReference type="ChEBI" id="CHEBI:456216"/>
        <dbReference type="EC" id="2.7.11.1"/>
    </reaction>
</comment>
<dbReference type="GO" id="GO:0004674">
    <property type="term" value="F:protein serine/threonine kinase activity"/>
    <property type="evidence" value="ECO:0007669"/>
    <property type="project" value="UniProtKB-KW"/>
</dbReference>
<evidence type="ECO:0000256" key="23">
    <source>
        <dbReference type="PIRSR" id="PIRSR038147-2"/>
    </source>
</evidence>
<evidence type="ECO:0000256" key="6">
    <source>
        <dbReference type="ARBA" id="ARBA00022490"/>
    </source>
</evidence>
<dbReference type="GO" id="GO:0106310">
    <property type="term" value="F:protein serine kinase activity"/>
    <property type="evidence" value="ECO:0007669"/>
    <property type="project" value="RHEA"/>
</dbReference>
<sequence length="544" mass="63063">MHQFSDAEDDNSPLIINDKDDVCKLFGEMTFKNNGRKLVNDQSTYDSDYSDNDSSDDEELFDTGCYSKKGANEIKAQIQSNTPNQQNKNIKISDYQPPEKLFKKYLDKVNTDPYEGPVLTHEASNRLMESYKKADAMRIRNKDKCDRATAEQVMDPRTRMILFKLLNRGMIGQIDGCISTGKEANVYHSISADGDNHYAIKVFKTSILVFKDRDRYVSGEFRFRHGYCRHNPRKMVRLWAEKEMRNLTRMYSAGLPVPQPILLRSHVLMMSFIGKDGWPAPKLKDVHLSVSKACQLYRDCLIIMWKLYNICKLVHADLSEFNLLYNNGEIVMIDVSQAVEHDHPYALEFLRKDCTNITEFFRHHDVATLTIKSFFDFLTDPTITLDIMEICLDKLQSNTENADPLTNEEIIEQEVFKNAYIPKNLNEVVDFERDISLIKSGQTSEDLIYQKIVGLKEDLSGPQNIPVLLEDNDSYSTISTSEDENINSDNKSKFCNSARPKNEDTENKRLRKKQVKEEKSEKRKMKVKKHLKKRKEKTTQCRKK</sequence>
<keyword evidence="11 21" id="KW-0547">Nucleotide-binding</keyword>
<reference evidence="27 28" key="1">
    <citation type="submission" date="2019-08" db="EMBL/GenBank/DDBJ databases">
        <authorList>
            <person name="Alioto T."/>
            <person name="Alioto T."/>
            <person name="Gomez Garrido J."/>
        </authorList>
    </citation>
    <scope>NUCLEOTIDE SEQUENCE [LARGE SCALE GENOMIC DNA]</scope>
</reference>
<dbReference type="InterPro" id="IPR051272">
    <property type="entry name" value="RIO-type_Ser/Thr_kinase"/>
</dbReference>
<comment type="catalytic activity">
    <reaction evidence="18">
        <text>ATP + H2O = ADP + phosphate + H(+)</text>
        <dbReference type="Rhea" id="RHEA:13065"/>
        <dbReference type="ChEBI" id="CHEBI:15377"/>
        <dbReference type="ChEBI" id="CHEBI:15378"/>
        <dbReference type="ChEBI" id="CHEBI:30616"/>
        <dbReference type="ChEBI" id="CHEBI:43474"/>
        <dbReference type="ChEBI" id="CHEBI:456216"/>
    </reaction>
</comment>
<evidence type="ECO:0000256" key="19">
    <source>
        <dbReference type="ARBA" id="ARBA00057025"/>
    </source>
</evidence>
<dbReference type="GO" id="GO:0046872">
    <property type="term" value="F:metal ion binding"/>
    <property type="evidence" value="ECO:0007669"/>
    <property type="project" value="UniProtKB-KW"/>
</dbReference>
<keyword evidence="12 21" id="KW-0418">Kinase</keyword>
<evidence type="ECO:0000256" key="15">
    <source>
        <dbReference type="ARBA" id="ARBA00022842"/>
    </source>
</evidence>
<evidence type="ECO:0000256" key="16">
    <source>
        <dbReference type="ARBA" id="ARBA00047899"/>
    </source>
</evidence>
<evidence type="ECO:0000256" key="12">
    <source>
        <dbReference type="ARBA" id="ARBA00022777"/>
    </source>
</evidence>
<feature type="region of interest" description="Disordered" evidence="25">
    <location>
        <begin position="478"/>
        <end position="544"/>
    </location>
</feature>
<feature type="region of interest" description="Disordered" evidence="25">
    <location>
        <begin position="38"/>
        <end position="62"/>
    </location>
</feature>
<evidence type="ECO:0000256" key="24">
    <source>
        <dbReference type="PIRSR" id="PIRSR038147-3"/>
    </source>
</evidence>
<dbReference type="CDD" id="cd05147">
    <property type="entry name" value="RIO1_euk"/>
    <property type="match status" value="1"/>
</dbReference>
<keyword evidence="8 21" id="KW-0723">Serine/threonine-protein kinase</keyword>
<accession>A0A5E4MLN8</accession>
<dbReference type="GO" id="GO:0005524">
    <property type="term" value="F:ATP binding"/>
    <property type="evidence" value="ECO:0007669"/>
    <property type="project" value="UniProtKB-KW"/>
</dbReference>
<dbReference type="SUPFAM" id="SSF56112">
    <property type="entry name" value="Protein kinase-like (PK-like)"/>
    <property type="match status" value="1"/>
</dbReference>
<feature type="binding site" evidence="23">
    <location>
        <position position="273"/>
    </location>
    <ligand>
        <name>ATP</name>
        <dbReference type="ChEBI" id="CHEBI:30616"/>
    </ligand>
</feature>
<evidence type="ECO:0000256" key="13">
    <source>
        <dbReference type="ARBA" id="ARBA00022801"/>
    </source>
</evidence>
<comment type="subcellular location">
    <subcellularLocation>
        <location evidence="2">Cytoplasm</location>
    </subcellularLocation>
</comment>
<name>A0A5E4MLN8_9HEMI</name>
<keyword evidence="10" id="KW-0479">Metal-binding</keyword>